<evidence type="ECO:0000313" key="5">
    <source>
        <dbReference type="Proteomes" id="UP000325577"/>
    </source>
</evidence>
<dbReference type="PANTHER" id="PTHR31614">
    <property type="entry name" value="PROTEIN DOWNSTREAM OF FLC-RELATED"/>
    <property type="match status" value="1"/>
</dbReference>
<feature type="signal peptide" evidence="3">
    <location>
        <begin position="1"/>
        <end position="23"/>
    </location>
</feature>
<reference evidence="4 5" key="1">
    <citation type="submission" date="2019-09" db="EMBL/GenBank/DDBJ databases">
        <title>A chromosome-level genome assembly of the Chinese tupelo Nyssa sinensis.</title>
        <authorList>
            <person name="Yang X."/>
            <person name="Kang M."/>
            <person name="Yang Y."/>
            <person name="Xiong H."/>
            <person name="Wang M."/>
            <person name="Zhang Z."/>
            <person name="Wang Z."/>
            <person name="Wu H."/>
            <person name="Ma T."/>
            <person name="Liu J."/>
            <person name="Xi Z."/>
        </authorList>
    </citation>
    <scope>NUCLEOTIDE SEQUENCE [LARGE SCALE GENOMIC DNA]</scope>
    <source>
        <strain evidence="4">J267</strain>
        <tissue evidence="4">Leaf</tissue>
    </source>
</reference>
<sequence length="158" mass="17317">MAKGAVLVASALCILAFAGFAHCHDEVFTVEGKVYCDTCRLQFVTKFSQFLAGATVQLECRDRQDCNNVTYSVESLTDANGHYGLPVYGDHEGEICEVTLVSSPDPECSEPTTERARVSLTKNSGITSDCRYANYLGFLKTDPIPECLEVLRELALFS</sequence>
<evidence type="ECO:0000256" key="2">
    <source>
        <dbReference type="ARBA" id="ARBA00023157"/>
    </source>
</evidence>
<evidence type="ECO:0000256" key="1">
    <source>
        <dbReference type="ARBA" id="ARBA00010049"/>
    </source>
</evidence>
<keyword evidence="3" id="KW-0732">Signal</keyword>
<dbReference type="InterPro" id="IPR006040">
    <property type="entry name" value="Allergen_Ole_e_I_CS"/>
</dbReference>
<dbReference type="GO" id="GO:0005615">
    <property type="term" value="C:extracellular space"/>
    <property type="evidence" value="ECO:0007669"/>
    <property type="project" value="InterPro"/>
</dbReference>
<organism evidence="4 5">
    <name type="scientific">Nyssa sinensis</name>
    <dbReference type="NCBI Taxonomy" id="561372"/>
    <lineage>
        <taxon>Eukaryota</taxon>
        <taxon>Viridiplantae</taxon>
        <taxon>Streptophyta</taxon>
        <taxon>Embryophyta</taxon>
        <taxon>Tracheophyta</taxon>
        <taxon>Spermatophyta</taxon>
        <taxon>Magnoliopsida</taxon>
        <taxon>eudicotyledons</taxon>
        <taxon>Gunneridae</taxon>
        <taxon>Pentapetalae</taxon>
        <taxon>asterids</taxon>
        <taxon>Cornales</taxon>
        <taxon>Nyssaceae</taxon>
        <taxon>Nyssa</taxon>
    </lineage>
</organism>
<keyword evidence="2" id="KW-1015">Disulfide bond</keyword>
<evidence type="ECO:0000313" key="4">
    <source>
        <dbReference type="EMBL" id="KAA8523991.1"/>
    </source>
</evidence>
<dbReference type="Proteomes" id="UP000325577">
    <property type="component" value="Linkage Group LG4"/>
</dbReference>
<dbReference type="PANTHER" id="PTHR31614:SF2">
    <property type="entry name" value="F28N24.16 PROTEIN"/>
    <property type="match status" value="1"/>
</dbReference>
<protein>
    <submittedName>
        <fullName evidence="4">Uncharacterized protein</fullName>
    </submittedName>
</protein>
<dbReference type="AlphaFoldDB" id="A0A5J5A3J2"/>
<dbReference type="EMBL" id="CM018047">
    <property type="protein sequence ID" value="KAA8523991.1"/>
    <property type="molecule type" value="Genomic_DNA"/>
</dbReference>
<feature type="chain" id="PRO_5023870429" evidence="3">
    <location>
        <begin position="24"/>
        <end position="158"/>
    </location>
</feature>
<gene>
    <name evidence="4" type="ORF">F0562_010578</name>
</gene>
<name>A0A5J5A3J2_9ASTE</name>
<comment type="similarity">
    <text evidence="1">Belongs to the Ole e I family.</text>
</comment>
<evidence type="ECO:0000256" key="3">
    <source>
        <dbReference type="SAM" id="SignalP"/>
    </source>
</evidence>
<dbReference type="OrthoDB" id="1888725at2759"/>
<dbReference type="InterPro" id="IPR006041">
    <property type="entry name" value="Pollen_Ole_e1_allergen"/>
</dbReference>
<dbReference type="PROSITE" id="PS00925">
    <property type="entry name" value="OLEEI"/>
    <property type="match status" value="1"/>
</dbReference>
<accession>A0A5J5A3J2</accession>
<keyword evidence="5" id="KW-1185">Reference proteome</keyword>
<proteinExistence type="inferred from homology"/>
<dbReference type="Pfam" id="PF01190">
    <property type="entry name" value="Pollen_Ole_e_1"/>
    <property type="match status" value="1"/>
</dbReference>